<reference evidence="2" key="1">
    <citation type="journal article" date="2022" name="Mol. Ecol. Resour.">
        <title>The genomes of chicory, endive, great burdock and yacon provide insights into Asteraceae palaeo-polyploidization history and plant inulin production.</title>
        <authorList>
            <person name="Fan W."/>
            <person name="Wang S."/>
            <person name="Wang H."/>
            <person name="Wang A."/>
            <person name="Jiang F."/>
            <person name="Liu H."/>
            <person name="Zhao H."/>
            <person name="Xu D."/>
            <person name="Zhang Y."/>
        </authorList>
    </citation>
    <scope>NUCLEOTIDE SEQUENCE [LARGE SCALE GENOMIC DNA]</scope>
    <source>
        <strain evidence="2">cv. Punajuju</strain>
    </source>
</reference>
<accession>A0ACB9AMD4</accession>
<evidence type="ECO:0000313" key="2">
    <source>
        <dbReference type="Proteomes" id="UP001055811"/>
    </source>
</evidence>
<protein>
    <submittedName>
        <fullName evidence="1">Uncharacterized protein</fullName>
    </submittedName>
</protein>
<evidence type="ECO:0000313" key="1">
    <source>
        <dbReference type="EMBL" id="KAI3710805.1"/>
    </source>
</evidence>
<name>A0ACB9AMD4_CICIN</name>
<sequence length="177" mass="20433">MSNKIFGIHIGGKIQQNQSFDEMPTACICDLLLATEFRRTKGKIQGISKLRYVGSDIASRPVWTDYINSLKSLTAQNSQEESQRMIDVRKVYQKAIVSLTHHVEQHWRDYKNFENSLSRALAKGLLSEYQPKYNSARAVYRQRTKYVDEIDWIFVAIPPSGRTTMDSMEEILGIRKV</sequence>
<comment type="caution">
    <text evidence="1">The sequence shown here is derived from an EMBL/GenBank/DDBJ whole genome shotgun (WGS) entry which is preliminary data.</text>
</comment>
<gene>
    <name evidence="1" type="ORF">L2E82_40599</name>
</gene>
<proteinExistence type="predicted"/>
<reference evidence="1 2" key="2">
    <citation type="journal article" date="2022" name="Mol. Ecol. Resour.">
        <title>The genomes of chicory, endive, great burdock and yacon provide insights into Asteraceae paleo-polyploidization history and plant inulin production.</title>
        <authorList>
            <person name="Fan W."/>
            <person name="Wang S."/>
            <person name="Wang H."/>
            <person name="Wang A."/>
            <person name="Jiang F."/>
            <person name="Liu H."/>
            <person name="Zhao H."/>
            <person name="Xu D."/>
            <person name="Zhang Y."/>
        </authorList>
    </citation>
    <scope>NUCLEOTIDE SEQUENCE [LARGE SCALE GENOMIC DNA]</scope>
    <source>
        <strain evidence="2">cv. Punajuju</strain>
        <tissue evidence="1">Leaves</tissue>
    </source>
</reference>
<keyword evidence="2" id="KW-1185">Reference proteome</keyword>
<organism evidence="1 2">
    <name type="scientific">Cichorium intybus</name>
    <name type="common">Chicory</name>
    <dbReference type="NCBI Taxonomy" id="13427"/>
    <lineage>
        <taxon>Eukaryota</taxon>
        <taxon>Viridiplantae</taxon>
        <taxon>Streptophyta</taxon>
        <taxon>Embryophyta</taxon>
        <taxon>Tracheophyta</taxon>
        <taxon>Spermatophyta</taxon>
        <taxon>Magnoliopsida</taxon>
        <taxon>eudicotyledons</taxon>
        <taxon>Gunneridae</taxon>
        <taxon>Pentapetalae</taxon>
        <taxon>asterids</taxon>
        <taxon>campanulids</taxon>
        <taxon>Asterales</taxon>
        <taxon>Asteraceae</taxon>
        <taxon>Cichorioideae</taxon>
        <taxon>Cichorieae</taxon>
        <taxon>Cichoriinae</taxon>
        <taxon>Cichorium</taxon>
    </lineage>
</organism>
<dbReference type="EMBL" id="CM042015">
    <property type="protein sequence ID" value="KAI3710805.1"/>
    <property type="molecule type" value="Genomic_DNA"/>
</dbReference>
<dbReference type="Proteomes" id="UP001055811">
    <property type="component" value="Linkage Group LG07"/>
</dbReference>